<keyword evidence="3" id="KW-0732">Signal</keyword>
<dbReference type="Gene3D" id="2.40.128.590">
    <property type="entry name" value="CpcT/CpeT domain"/>
    <property type="match status" value="1"/>
</dbReference>
<dbReference type="Proteomes" id="UP001476950">
    <property type="component" value="Unassembled WGS sequence"/>
</dbReference>
<organism evidence="4 5">
    <name type="scientific">Stenomitos frigidus AS-A4</name>
    <dbReference type="NCBI Taxonomy" id="2933935"/>
    <lineage>
        <taxon>Bacteria</taxon>
        <taxon>Bacillati</taxon>
        <taxon>Cyanobacteriota</taxon>
        <taxon>Cyanophyceae</taxon>
        <taxon>Leptolyngbyales</taxon>
        <taxon>Leptolyngbyaceae</taxon>
        <taxon>Stenomitos</taxon>
    </lineage>
</organism>
<keyword evidence="5" id="KW-1185">Reference proteome</keyword>
<evidence type="ECO:0000256" key="3">
    <source>
        <dbReference type="SAM" id="SignalP"/>
    </source>
</evidence>
<reference evidence="4 5" key="1">
    <citation type="submission" date="2022-04" db="EMBL/GenBank/DDBJ databases">
        <title>Positive selection, recombination, and allopatry shape intraspecific diversity of widespread and dominant cyanobacteria.</title>
        <authorList>
            <person name="Wei J."/>
            <person name="Shu W."/>
            <person name="Hu C."/>
        </authorList>
    </citation>
    <scope>NUCLEOTIDE SEQUENCE [LARGE SCALE GENOMIC DNA]</scope>
    <source>
        <strain evidence="4 5">AS-A4</strain>
    </source>
</reference>
<gene>
    <name evidence="4" type="ORF">NDI38_20350</name>
</gene>
<dbReference type="CDD" id="cd16338">
    <property type="entry name" value="CpcT"/>
    <property type="match status" value="1"/>
</dbReference>
<keyword evidence="2 4" id="KW-0456">Lyase</keyword>
<dbReference type="EMBL" id="JAMPLM010000022">
    <property type="protein sequence ID" value="MEP1060786.1"/>
    <property type="molecule type" value="Genomic_DNA"/>
</dbReference>
<dbReference type="InterPro" id="IPR010404">
    <property type="entry name" value="CpcT/CpeT"/>
</dbReference>
<dbReference type="InterPro" id="IPR038672">
    <property type="entry name" value="CpcT/CpeT_sf"/>
</dbReference>
<dbReference type="Pfam" id="PF06206">
    <property type="entry name" value="CpeT"/>
    <property type="match status" value="1"/>
</dbReference>
<feature type="chain" id="PRO_5045570475" evidence="3">
    <location>
        <begin position="25"/>
        <end position="219"/>
    </location>
</feature>
<evidence type="ECO:0000313" key="5">
    <source>
        <dbReference type="Proteomes" id="UP001476950"/>
    </source>
</evidence>
<dbReference type="PANTHER" id="PTHR35137:SF1">
    <property type="entry name" value="CHROMOPHORE LYASE CRL, CHLOROPLASTIC"/>
    <property type="match status" value="1"/>
</dbReference>
<proteinExistence type="inferred from homology"/>
<feature type="signal peptide" evidence="3">
    <location>
        <begin position="1"/>
        <end position="24"/>
    </location>
</feature>
<accession>A0ABV0KNG5</accession>
<evidence type="ECO:0000313" key="4">
    <source>
        <dbReference type="EMBL" id="MEP1060786.1"/>
    </source>
</evidence>
<dbReference type="GO" id="GO:0016829">
    <property type="term" value="F:lyase activity"/>
    <property type="evidence" value="ECO:0007669"/>
    <property type="project" value="UniProtKB-KW"/>
</dbReference>
<sequence length="219" mass="23985">MKYQSAIALVGTFCLITIVRPAFGDTAQLALEQQAEAVASRLEGVMDTSAQALLNAKAPNVRMTTCRVRLSATEAEKQPNSIFLYQEQALTKNLASPYRQRFLQISPSAHSQSVRSLSFKPATPTAWINFCSKPEGDRTIQLRDLGTAVCSVFLKPSGDAYVGNTPADGCPANIRGAVRIKNHIVLQTIGMDTWDRGFDAAGKQVWGATAESYQFRRRE</sequence>
<dbReference type="RefSeq" id="WP_190446743.1">
    <property type="nucleotide sequence ID" value="NZ_JAMPLM010000022.1"/>
</dbReference>
<dbReference type="PANTHER" id="PTHR35137">
    <property type="entry name" value="CHROMOPHORE LYASE CRL, CHLOROPLASTIC"/>
    <property type="match status" value="1"/>
</dbReference>
<comment type="similarity">
    <text evidence="1">Belongs to the CpcT/CpeT biliprotein lyase family.</text>
</comment>
<protein>
    <submittedName>
        <fullName evidence="4">Chromophore lyase CpcT/CpeT</fullName>
    </submittedName>
</protein>
<name>A0ABV0KNG5_9CYAN</name>
<evidence type="ECO:0000256" key="1">
    <source>
        <dbReference type="ARBA" id="ARBA00008206"/>
    </source>
</evidence>
<comment type="caution">
    <text evidence="4">The sequence shown here is derived from an EMBL/GenBank/DDBJ whole genome shotgun (WGS) entry which is preliminary data.</text>
</comment>
<evidence type="ECO:0000256" key="2">
    <source>
        <dbReference type="ARBA" id="ARBA00023239"/>
    </source>
</evidence>